<gene>
    <name evidence="1" type="ORF">TNCT_658991</name>
</gene>
<dbReference type="EMBL" id="BMAO01021362">
    <property type="protein sequence ID" value="GFQ73920.1"/>
    <property type="molecule type" value="Genomic_DNA"/>
</dbReference>
<evidence type="ECO:0000313" key="1">
    <source>
        <dbReference type="EMBL" id="GFQ73920.1"/>
    </source>
</evidence>
<dbReference type="AlphaFoldDB" id="A0A8X6IAX4"/>
<organism evidence="1 2">
    <name type="scientific">Trichonephila clavata</name>
    <name type="common">Joro spider</name>
    <name type="synonym">Nephila clavata</name>
    <dbReference type="NCBI Taxonomy" id="2740835"/>
    <lineage>
        <taxon>Eukaryota</taxon>
        <taxon>Metazoa</taxon>
        <taxon>Ecdysozoa</taxon>
        <taxon>Arthropoda</taxon>
        <taxon>Chelicerata</taxon>
        <taxon>Arachnida</taxon>
        <taxon>Araneae</taxon>
        <taxon>Araneomorphae</taxon>
        <taxon>Entelegynae</taxon>
        <taxon>Araneoidea</taxon>
        <taxon>Nephilidae</taxon>
        <taxon>Trichonephila</taxon>
    </lineage>
</organism>
<dbReference type="Proteomes" id="UP000887116">
    <property type="component" value="Unassembled WGS sequence"/>
</dbReference>
<keyword evidence="2" id="KW-1185">Reference proteome</keyword>
<protein>
    <submittedName>
        <fullName evidence="1">Uncharacterized protein</fullName>
    </submittedName>
</protein>
<comment type="caution">
    <text evidence="1">The sequence shown here is derived from an EMBL/GenBank/DDBJ whole genome shotgun (WGS) entry which is preliminary data.</text>
</comment>
<evidence type="ECO:0000313" key="2">
    <source>
        <dbReference type="Proteomes" id="UP000887116"/>
    </source>
</evidence>
<accession>A0A8X6IAX4</accession>
<name>A0A8X6IAX4_TRICU</name>
<proteinExistence type="predicted"/>
<sequence length="105" mass="12265">MLSRFSVQHNTLSFEFPKRVRTLGPPAIDRGTQKRIKWAFAFICFVHRNNILEKNNFQMTATFNMMWMKQQPKEFYATGIGALLNDGIRASTYWRLCGQTKTVSK</sequence>
<reference evidence="1" key="1">
    <citation type="submission" date="2020-07" db="EMBL/GenBank/DDBJ databases">
        <title>Multicomponent nature underlies the extraordinary mechanical properties of spider dragline silk.</title>
        <authorList>
            <person name="Kono N."/>
            <person name="Nakamura H."/>
            <person name="Mori M."/>
            <person name="Yoshida Y."/>
            <person name="Ohtoshi R."/>
            <person name="Malay A.D."/>
            <person name="Moran D.A.P."/>
            <person name="Tomita M."/>
            <person name="Numata K."/>
            <person name="Arakawa K."/>
        </authorList>
    </citation>
    <scope>NUCLEOTIDE SEQUENCE</scope>
</reference>